<reference evidence="4" key="2">
    <citation type="submission" date="2021-09" db="EMBL/GenBank/DDBJ databases">
        <authorList>
            <person name="Gilroy R."/>
        </authorList>
    </citation>
    <scope>NUCLEOTIDE SEQUENCE</scope>
    <source>
        <strain evidence="4">ChiGjej6B6-11269</strain>
    </source>
</reference>
<dbReference type="InterPro" id="IPR016181">
    <property type="entry name" value="Acyl_CoA_acyltransferase"/>
</dbReference>
<proteinExistence type="predicted"/>
<keyword evidence="1 4" id="KW-0808">Transferase</keyword>
<comment type="caution">
    <text evidence="4">The sequence shown here is derived from an EMBL/GenBank/DDBJ whole genome shotgun (WGS) entry which is preliminary data.</text>
</comment>
<dbReference type="AlphaFoldDB" id="A0A9D2UXK3"/>
<dbReference type="GO" id="GO:0016747">
    <property type="term" value="F:acyltransferase activity, transferring groups other than amino-acyl groups"/>
    <property type="evidence" value="ECO:0007669"/>
    <property type="project" value="InterPro"/>
</dbReference>
<protein>
    <submittedName>
        <fullName evidence="4">GNAT family N-acetyltransferase</fullName>
        <ecNumber evidence="4">2.3.1.-</ecNumber>
    </submittedName>
</protein>
<evidence type="ECO:0000313" key="4">
    <source>
        <dbReference type="EMBL" id="HJF65771.1"/>
    </source>
</evidence>
<keyword evidence="2 4" id="KW-0012">Acyltransferase</keyword>
<name>A0A9D2UXK3_9ACTN</name>
<dbReference type="Pfam" id="PF13508">
    <property type="entry name" value="Acetyltransf_7"/>
    <property type="match status" value="1"/>
</dbReference>
<evidence type="ECO:0000256" key="2">
    <source>
        <dbReference type="ARBA" id="ARBA00023315"/>
    </source>
</evidence>
<sequence length="109" mass="12169">MDLIAVDPLQRGEATIQSLETLWERSVRATHTFLKEADIAELRDLVPEYLRSIPYLAISMSNGTVAGFLGIDGDKLEMLFIDPDFRGCGIGRTMMRHAAERGVLFVDVN</sequence>
<feature type="domain" description="N-acetyltransferase" evidence="3">
    <location>
        <begin position="14"/>
        <end position="109"/>
    </location>
</feature>
<dbReference type="EC" id="2.3.1.-" evidence="4"/>
<evidence type="ECO:0000313" key="5">
    <source>
        <dbReference type="Proteomes" id="UP000786989"/>
    </source>
</evidence>
<organism evidence="4 5">
    <name type="scientific">Slackia equolifaciens</name>
    <dbReference type="NCBI Taxonomy" id="498718"/>
    <lineage>
        <taxon>Bacteria</taxon>
        <taxon>Bacillati</taxon>
        <taxon>Actinomycetota</taxon>
        <taxon>Coriobacteriia</taxon>
        <taxon>Eggerthellales</taxon>
        <taxon>Eggerthellaceae</taxon>
        <taxon>Slackia</taxon>
    </lineage>
</organism>
<gene>
    <name evidence="4" type="ORF">K8U77_06630</name>
</gene>
<accession>A0A9D2UXK3</accession>
<dbReference type="SUPFAM" id="SSF55729">
    <property type="entry name" value="Acyl-CoA N-acyltransferases (Nat)"/>
    <property type="match status" value="1"/>
</dbReference>
<dbReference type="CDD" id="cd04301">
    <property type="entry name" value="NAT_SF"/>
    <property type="match status" value="1"/>
</dbReference>
<dbReference type="PANTHER" id="PTHR43800:SF1">
    <property type="entry name" value="PEPTIDYL-LYSINE N-ACETYLTRANSFERASE YJAB"/>
    <property type="match status" value="1"/>
</dbReference>
<evidence type="ECO:0000259" key="3">
    <source>
        <dbReference type="PROSITE" id="PS51186"/>
    </source>
</evidence>
<evidence type="ECO:0000256" key="1">
    <source>
        <dbReference type="ARBA" id="ARBA00022679"/>
    </source>
</evidence>
<feature type="non-terminal residue" evidence="4">
    <location>
        <position position="109"/>
    </location>
</feature>
<reference evidence="4" key="1">
    <citation type="journal article" date="2021" name="PeerJ">
        <title>Extensive microbial diversity within the chicken gut microbiome revealed by metagenomics and culture.</title>
        <authorList>
            <person name="Gilroy R."/>
            <person name="Ravi A."/>
            <person name="Getino M."/>
            <person name="Pursley I."/>
            <person name="Horton D.L."/>
            <person name="Alikhan N.F."/>
            <person name="Baker D."/>
            <person name="Gharbi K."/>
            <person name="Hall N."/>
            <person name="Watson M."/>
            <person name="Adriaenssens E.M."/>
            <person name="Foster-Nyarko E."/>
            <person name="Jarju S."/>
            <person name="Secka A."/>
            <person name="Antonio M."/>
            <person name="Oren A."/>
            <person name="Chaudhuri R.R."/>
            <person name="La Ragione R."/>
            <person name="Hildebrand F."/>
            <person name="Pallen M.J."/>
        </authorList>
    </citation>
    <scope>NUCLEOTIDE SEQUENCE</scope>
    <source>
        <strain evidence="4">ChiGjej6B6-11269</strain>
    </source>
</reference>
<dbReference type="Proteomes" id="UP000786989">
    <property type="component" value="Unassembled WGS sequence"/>
</dbReference>
<dbReference type="PANTHER" id="PTHR43800">
    <property type="entry name" value="PEPTIDYL-LYSINE N-ACETYLTRANSFERASE YJAB"/>
    <property type="match status" value="1"/>
</dbReference>
<dbReference type="Gene3D" id="3.40.630.30">
    <property type="match status" value="1"/>
</dbReference>
<dbReference type="InterPro" id="IPR000182">
    <property type="entry name" value="GNAT_dom"/>
</dbReference>
<dbReference type="EMBL" id="DYWI01000124">
    <property type="protein sequence ID" value="HJF65771.1"/>
    <property type="molecule type" value="Genomic_DNA"/>
</dbReference>
<dbReference type="PROSITE" id="PS51186">
    <property type="entry name" value="GNAT"/>
    <property type="match status" value="1"/>
</dbReference>